<dbReference type="RefSeq" id="WP_229159027.1">
    <property type="nucleotide sequence ID" value="NZ_JAJEWP010000001.1"/>
</dbReference>
<reference evidence="1 2" key="1">
    <citation type="submission" date="2021-10" db="EMBL/GenBank/DDBJ databases">
        <title>Draft genome of Aestuariibacter halophilus JC2043.</title>
        <authorList>
            <person name="Emsley S.A."/>
            <person name="Pfannmuller K.M."/>
            <person name="Ushijima B."/>
            <person name="Saw J.H."/>
            <person name="Videau P."/>
        </authorList>
    </citation>
    <scope>NUCLEOTIDE SEQUENCE [LARGE SCALE GENOMIC DNA]</scope>
    <source>
        <strain evidence="1 2">JC2043</strain>
    </source>
</reference>
<evidence type="ECO:0000313" key="1">
    <source>
        <dbReference type="EMBL" id="MCC2616214.1"/>
    </source>
</evidence>
<protein>
    <submittedName>
        <fullName evidence="1">Uncharacterized protein</fullName>
    </submittedName>
</protein>
<name>A0ABS8G6J5_9ALTE</name>
<proteinExistence type="predicted"/>
<dbReference type="Proteomes" id="UP001520878">
    <property type="component" value="Unassembled WGS sequence"/>
</dbReference>
<accession>A0ABS8G6J5</accession>
<dbReference type="EMBL" id="JAJEWP010000001">
    <property type="protein sequence ID" value="MCC2616214.1"/>
    <property type="molecule type" value="Genomic_DNA"/>
</dbReference>
<evidence type="ECO:0000313" key="2">
    <source>
        <dbReference type="Proteomes" id="UP001520878"/>
    </source>
</evidence>
<sequence>MSASKILTLTASVVPALCPFNLAFYPLLLQPAIKQPKPDIPLFLQEPQCQPTYVKGTTRFTARLEQPGQLLKLLEEGANDLDDELLWQYITLPEGLISPPETMQALLFEVQLHIDGSCAIVAFAHDRDEMYICDPLTWNEKTGLHQHRI</sequence>
<comment type="caution">
    <text evidence="1">The sequence shown here is derived from an EMBL/GenBank/DDBJ whole genome shotgun (WGS) entry which is preliminary data.</text>
</comment>
<organism evidence="1 2">
    <name type="scientific">Fluctibacter halophilus</name>
    <dbReference type="NCBI Taxonomy" id="226011"/>
    <lineage>
        <taxon>Bacteria</taxon>
        <taxon>Pseudomonadati</taxon>
        <taxon>Pseudomonadota</taxon>
        <taxon>Gammaproteobacteria</taxon>
        <taxon>Alteromonadales</taxon>
        <taxon>Alteromonadaceae</taxon>
        <taxon>Fluctibacter</taxon>
    </lineage>
</organism>
<keyword evidence="2" id="KW-1185">Reference proteome</keyword>
<gene>
    <name evidence="1" type="ORF">LJ739_08180</name>
</gene>